<evidence type="ECO:0000313" key="3">
    <source>
        <dbReference type="EMBL" id="PKK69233.1"/>
    </source>
</evidence>
<feature type="domain" description="Elongation factor P C-terminal" evidence="1">
    <location>
        <begin position="78"/>
        <end position="133"/>
    </location>
</feature>
<dbReference type="SMART" id="SM00841">
    <property type="entry name" value="Elong-fact-P_C"/>
    <property type="match status" value="1"/>
</dbReference>
<dbReference type="InterPro" id="IPR015365">
    <property type="entry name" value="Elong-fact-P_C"/>
</dbReference>
<reference evidence="3 4" key="2">
    <citation type="submission" date="2017-10" db="EMBL/GenBank/DDBJ databases">
        <title>Extensive intraspecific genome diversity in a model arbuscular mycorrhizal fungus.</title>
        <authorList>
            <person name="Chen E.C.H."/>
            <person name="Morin E."/>
            <person name="Baudet D."/>
            <person name="Noel J."/>
            <person name="Ndikumana S."/>
            <person name="Charron P."/>
            <person name="St-Onge C."/>
            <person name="Giorgi J."/>
            <person name="Grigoriev I.V."/>
            <person name="Roux C."/>
            <person name="Martin F.M."/>
            <person name="Corradi N."/>
        </authorList>
    </citation>
    <scope>NUCLEOTIDE SEQUENCE [LARGE SCALE GENOMIC DNA]</scope>
    <source>
        <strain evidence="3 4">C2</strain>
    </source>
</reference>
<accession>A0A2N1N5P1</accession>
<dbReference type="PANTHER" id="PTHR30053">
    <property type="entry name" value="ELONGATION FACTOR P"/>
    <property type="match status" value="1"/>
</dbReference>
<dbReference type="PANTHER" id="PTHR30053:SF14">
    <property type="entry name" value="TRANSLATION ELONGATION FACTOR KOW-LIKE DOMAIN-CONTAINING PROTEIN"/>
    <property type="match status" value="1"/>
</dbReference>
<dbReference type="InterPro" id="IPR020599">
    <property type="entry name" value="Transl_elong_fac_P/YeiP"/>
</dbReference>
<reference evidence="3 4" key="1">
    <citation type="submission" date="2016-04" db="EMBL/GenBank/DDBJ databases">
        <title>Genome analyses suggest a sexual origin of heterokaryosis in a supposedly ancient asexual fungus.</title>
        <authorList>
            <person name="Ropars J."/>
            <person name="Sedzielewska K."/>
            <person name="Noel J."/>
            <person name="Charron P."/>
            <person name="Farinelli L."/>
            <person name="Marton T."/>
            <person name="Kruger M."/>
            <person name="Pelin A."/>
            <person name="Brachmann A."/>
            <person name="Corradi N."/>
        </authorList>
    </citation>
    <scope>NUCLEOTIDE SEQUENCE [LARGE SCALE GENOMIC DNA]</scope>
    <source>
        <strain evidence="3 4">C2</strain>
    </source>
</reference>
<proteinExistence type="predicted"/>
<dbReference type="Proteomes" id="UP000233469">
    <property type="component" value="Unassembled WGS sequence"/>
</dbReference>
<dbReference type="GO" id="GO:0003746">
    <property type="term" value="F:translation elongation factor activity"/>
    <property type="evidence" value="ECO:0007669"/>
    <property type="project" value="InterPro"/>
</dbReference>
<dbReference type="VEuPathDB" id="FungiDB:FUN_007483"/>
<evidence type="ECO:0000259" key="2">
    <source>
        <dbReference type="SMART" id="SM01185"/>
    </source>
</evidence>
<dbReference type="SMART" id="SM01185">
    <property type="entry name" value="EFP"/>
    <property type="match status" value="1"/>
</dbReference>
<dbReference type="EMBL" id="LLXL01000750">
    <property type="protein sequence ID" value="PKK69233.1"/>
    <property type="molecule type" value="Genomic_DNA"/>
</dbReference>
<dbReference type="InterPro" id="IPR013852">
    <property type="entry name" value="Transl_elong_P/YeiP_CS"/>
</dbReference>
<evidence type="ECO:0000313" key="4">
    <source>
        <dbReference type="Proteomes" id="UP000233469"/>
    </source>
</evidence>
<dbReference type="GO" id="GO:0043043">
    <property type="term" value="P:peptide biosynthetic process"/>
    <property type="evidence" value="ECO:0007669"/>
    <property type="project" value="InterPro"/>
</dbReference>
<feature type="domain" description="Translation elongation factor P/YeiP central" evidence="2">
    <location>
        <begin position="9"/>
        <end position="67"/>
    </location>
</feature>
<dbReference type="Pfam" id="PF09285">
    <property type="entry name" value="Elong-fact-P_C"/>
    <property type="match status" value="1"/>
</dbReference>
<dbReference type="GO" id="GO:0005737">
    <property type="term" value="C:cytoplasm"/>
    <property type="evidence" value="ECO:0007669"/>
    <property type="project" value="InterPro"/>
</dbReference>
<sequence>MSLVSTLNDKLYTYLYSDKKKVYLSNPETYEEIEIDVDKVEGNEKHLQLLEDDMKVTVSFLETEKGLSPISFRLPQMHAYVVIGTTPIVGNASKGTAVKVVEIRDGIQINVPEFVNVGDKIVITLNDLRYFKRA</sequence>
<evidence type="ECO:0008006" key="5">
    <source>
        <dbReference type="Google" id="ProtNLM"/>
    </source>
</evidence>
<name>A0A2N1N5P1_9GLOM</name>
<gene>
    <name evidence="3" type="ORF">RhiirC2_661660</name>
</gene>
<dbReference type="Pfam" id="PF01132">
    <property type="entry name" value="EFP"/>
    <property type="match status" value="1"/>
</dbReference>
<dbReference type="InterPro" id="IPR012340">
    <property type="entry name" value="NA-bd_OB-fold"/>
</dbReference>
<dbReference type="Gene3D" id="2.40.50.140">
    <property type="entry name" value="Nucleic acid-binding proteins"/>
    <property type="match status" value="2"/>
</dbReference>
<dbReference type="VEuPathDB" id="FungiDB:RhiirA1_358138"/>
<evidence type="ECO:0000259" key="1">
    <source>
        <dbReference type="SMART" id="SM00841"/>
    </source>
</evidence>
<dbReference type="SUPFAM" id="SSF50249">
    <property type="entry name" value="Nucleic acid-binding proteins"/>
    <property type="match status" value="2"/>
</dbReference>
<organism evidence="3 4">
    <name type="scientific">Rhizophagus irregularis</name>
    <dbReference type="NCBI Taxonomy" id="588596"/>
    <lineage>
        <taxon>Eukaryota</taxon>
        <taxon>Fungi</taxon>
        <taxon>Fungi incertae sedis</taxon>
        <taxon>Mucoromycota</taxon>
        <taxon>Glomeromycotina</taxon>
        <taxon>Glomeromycetes</taxon>
        <taxon>Glomerales</taxon>
        <taxon>Glomeraceae</taxon>
        <taxon>Rhizophagus</taxon>
    </lineage>
</organism>
<comment type="caution">
    <text evidence="3">The sequence shown here is derived from an EMBL/GenBank/DDBJ whole genome shotgun (WGS) entry which is preliminary data.</text>
</comment>
<dbReference type="AlphaFoldDB" id="A0A2N1N5P1"/>
<protein>
    <recommendedName>
        <fullName evidence="5">Elongation factor P</fullName>
    </recommendedName>
</protein>
<dbReference type="PROSITE" id="PS01275">
    <property type="entry name" value="EFP"/>
    <property type="match status" value="1"/>
</dbReference>
<dbReference type="InterPro" id="IPR001059">
    <property type="entry name" value="Transl_elong_P/YeiP_cen"/>
</dbReference>
<dbReference type="VEuPathDB" id="FungiDB:RhiirFUN_009292"/>